<dbReference type="GO" id="GO:0005634">
    <property type="term" value="C:nucleus"/>
    <property type="evidence" value="ECO:0000318"/>
    <property type="project" value="GO_Central"/>
</dbReference>
<feature type="domain" description="SKP1 component POZ" evidence="6">
    <location>
        <begin position="27"/>
        <end position="87"/>
    </location>
</feature>
<reference evidence="8" key="5">
    <citation type="journal article" date="2018" name="Nat. Plants">
        <title>Whole-genome landscape of Medicago truncatula symbiotic genes.</title>
        <authorList>
            <person name="Pecrix Y."/>
            <person name="Gamas P."/>
            <person name="Carrere S."/>
        </authorList>
    </citation>
    <scope>NUCLEOTIDE SEQUENCE</scope>
    <source>
        <tissue evidence="8">Leaves</tissue>
    </source>
</reference>
<dbReference type="Proteomes" id="UP000265566">
    <property type="component" value="Chromosome 4"/>
</dbReference>
<dbReference type="OrthoDB" id="7827685at2759"/>
<dbReference type="GO" id="GO:0009867">
    <property type="term" value="P:jasmonic acid mediated signaling pathway"/>
    <property type="evidence" value="ECO:0007669"/>
    <property type="project" value="UniProtKB-ARBA"/>
</dbReference>
<evidence type="ECO:0000256" key="3">
    <source>
        <dbReference type="ARBA" id="ARBA00022786"/>
    </source>
</evidence>
<dbReference type="HOGENOM" id="CLU_059252_6_1_1"/>
<sequence>MASSSTSTKKITQKQKMIKMGKQQQSKKITLVSSDGDTFEIDEAVALESQTIKYMIEDNCVDDTGIPISNVTSEILAMVIEYCKKHVEAAAFAEEEEKPWKTDGLVYRKKVSSTDEKKSGEDVSKAAAAVSSEEKVVSKEDELDKWDAEFVKVDNTTLFELVRAANYLDIKSLLELTCKTVGEIMHGKTSEQIRQAFKIANDFSPEEEEEIRKENQWALE</sequence>
<reference evidence="7 10" key="1">
    <citation type="journal article" date="2011" name="Nature">
        <title>The Medicago genome provides insight into the evolution of rhizobial symbioses.</title>
        <authorList>
            <person name="Young N.D."/>
            <person name="Debelle F."/>
            <person name="Oldroyd G.E."/>
            <person name="Geurts R."/>
            <person name="Cannon S.B."/>
            <person name="Udvardi M.K."/>
            <person name="Benedito V.A."/>
            <person name="Mayer K.F."/>
            <person name="Gouzy J."/>
            <person name="Schoof H."/>
            <person name="Van de Peer Y."/>
            <person name="Proost S."/>
            <person name="Cook D.R."/>
            <person name="Meyers B.C."/>
            <person name="Spannagl M."/>
            <person name="Cheung F."/>
            <person name="De Mita S."/>
            <person name="Krishnakumar V."/>
            <person name="Gundlach H."/>
            <person name="Zhou S."/>
            <person name="Mudge J."/>
            <person name="Bharti A.K."/>
            <person name="Murray J.D."/>
            <person name="Naoumkina M.A."/>
            <person name="Rosen B."/>
            <person name="Silverstein K.A."/>
            <person name="Tang H."/>
            <person name="Rombauts S."/>
            <person name="Zhao P.X."/>
            <person name="Zhou P."/>
            <person name="Barbe V."/>
            <person name="Bardou P."/>
            <person name="Bechner M."/>
            <person name="Bellec A."/>
            <person name="Berger A."/>
            <person name="Berges H."/>
            <person name="Bidwell S."/>
            <person name="Bisseling T."/>
            <person name="Choisne N."/>
            <person name="Couloux A."/>
            <person name="Denny R."/>
            <person name="Deshpande S."/>
            <person name="Dai X."/>
            <person name="Doyle J.J."/>
            <person name="Dudez A.M."/>
            <person name="Farmer A.D."/>
            <person name="Fouteau S."/>
            <person name="Franken C."/>
            <person name="Gibelin C."/>
            <person name="Gish J."/>
            <person name="Goldstein S."/>
            <person name="Gonzalez A.J."/>
            <person name="Green P.J."/>
            <person name="Hallab A."/>
            <person name="Hartog M."/>
            <person name="Hua A."/>
            <person name="Humphray S.J."/>
            <person name="Jeong D.H."/>
            <person name="Jing Y."/>
            <person name="Jocker A."/>
            <person name="Kenton S.M."/>
            <person name="Kim D.J."/>
            <person name="Klee K."/>
            <person name="Lai H."/>
            <person name="Lang C."/>
            <person name="Lin S."/>
            <person name="Macmil S.L."/>
            <person name="Magdelenat G."/>
            <person name="Matthews L."/>
            <person name="McCorrison J."/>
            <person name="Monaghan E.L."/>
            <person name="Mun J.H."/>
            <person name="Najar F.Z."/>
            <person name="Nicholson C."/>
            <person name="Noirot C."/>
            <person name="O'Bleness M."/>
            <person name="Paule C.R."/>
            <person name="Poulain J."/>
            <person name="Prion F."/>
            <person name="Qin B."/>
            <person name="Qu C."/>
            <person name="Retzel E.F."/>
            <person name="Riddle C."/>
            <person name="Sallet E."/>
            <person name="Samain S."/>
            <person name="Samson N."/>
            <person name="Sanders I."/>
            <person name="Saurat O."/>
            <person name="Scarpelli C."/>
            <person name="Schiex T."/>
            <person name="Segurens B."/>
            <person name="Severin A.J."/>
            <person name="Sherrier D.J."/>
            <person name="Shi R."/>
            <person name="Sims S."/>
            <person name="Singer S.R."/>
            <person name="Sinharoy S."/>
            <person name="Sterck L."/>
            <person name="Viollet A."/>
            <person name="Wang B.B."/>
            <person name="Wang K."/>
            <person name="Wang M."/>
            <person name="Wang X."/>
            <person name="Warfsmann J."/>
            <person name="Weissenbach J."/>
            <person name="White D.D."/>
            <person name="White J.D."/>
            <person name="Wiley G.B."/>
            <person name="Wincker P."/>
            <person name="Xing Y."/>
            <person name="Yang L."/>
            <person name="Yao Z."/>
            <person name="Ying F."/>
            <person name="Zhai J."/>
            <person name="Zhou L."/>
            <person name="Zuber A."/>
            <person name="Denarie J."/>
            <person name="Dixon R.A."/>
            <person name="May G.D."/>
            <person name="Schwartz D.C."/>
            <person name="Rogers J."/>
            <person name="Quetier F."/>
            <person name="Town C.D."/>
            <person name="Roe B.A."/>
        </authorList>
    </citation>
    <scope>NUCLEOTIDE SEQUENCE [LARGE SCALE GENOMIC DNA]</scope>
    <source>
        <strain evidence="7">A17</strain>
        <strain evidence="9 10">cv. Jemalong A17</strain>
    </source>
</reference>
<name>A0A072UGR2_MEDTR</name>
<protein>
    <submittedName>
        <fullName evidence="8">Putative S-phase kinase-associated protein</fullName>
    </submittedName>
    <submittedName>
        <fullName evidence="7">SCF ubiquitin ligase, SKP1 component</fullName>
    </submittedName>
</protein>
<evidence type="ECO:0000256" key="1">
    <source>
        <dbReference type="ARBA" id="ARBA00004906"/>
    </source>
</evidence>
<dbReference type="UniPathway" id="UPA00143"/>
<dbReference type="InterPro" id="IPR016897">
    <property type="entry name" value="SKP1"/>
</dbReference>
<dbReference type="Pfam" id="PF03931">
    <property type="entry name" value="Skp1_POZ"/>
    <property type="match status" value="1"/>
</dbReference>
<dbReference type="EnsemblPlants" id="KEH28934">
    <property type="protein sequence ID" value="KEH28934"/>
    <property type="gene ID" value="MTR_4g017860"/>
</dbReference>
<dbReference type="GO" id="GO:0005737">
    <property type="term" value="C:cytoplasm"/>
    <property type="evidence" value="ECO:0000318"/>
    <property type="project" value="GO_Central"/>
</dbReference>
<dbReference type="EMBL" id="CM001220">
    <property type="protein sequence ID" value="KEH28934.1"/>
    <property type="molecule type" value="Genomic_DNA"/>
</dbReference>
<dbReference type="GO" id="GO:0016874">
    <property type="term" value="F:ligase activity"/>
    <property type="evidence" value="ECO:0007669"/>
    <property type="project" value="UniProtKB-KW"/>
</dbReference>
<keyword evidence="8" id="KW-0808">Transferase</keyword>
<dbReference type="Proteomes" id="UP000002051">
    <property type="component" value="Chromosome 4"/>
</dbReference>
<keyword evidence="8" id="KW-0418">Kinase</keyword>
<dbReference type="GO" id="GO:0097602">
    <property type="term" value="F:cullin family protein binding"/>
    <property type="evidence" value="ECO:0000318"/>
    <property type="project" value="GO_Central"/>
</dbReference>
<proteinExistence type="inferred from homology"/>
<keyword evidence="7" id="KW-0436">Ligase</keyword>
<dbReference type="GO" id="GO:0031146">
    <property type="term" value="P:SCF-dependent proteasomal ubiquitin-dependent protein catabolic process"/>
    <property type="evidence" value="ECO:0000318"/>
    <property type="project" value="GO_Central"/>
</dbReference>
<evidence type="ECO:0000313" key="7">
    <source>
        <dbReference type="EMBL" id="KEH28934.1"/>
    </source>
</evidence>
<dbReference type="KEGG" id="mtr:25491492"/>
<organism evidence="7 10">
    <name type="scientific">Medicago truncatula</name>
    <name type="common">Barrel medic</name>
    <name type="synonym">Medicago tribuloides</name>
    <dbReference type="NCBI Taxonomy" id="3880"/>
    <lineage>
        <taxon>Eukaryota</taxon>
        <taxon>Viridiplantae</taxon>
        <taxon>Streptophyta</taxon>
        <taxon>Embryophyta</taxon>
        <taxon>Tracheophyta</taxon>
        <taxon>Spermatophyta</taxon>
        <taxon>Magnoliopsida</taxon>
        <taxon>eudicotyledons</taxon>
        <taxon>Gunneridae</taxon>
        <taxon>Pentapetalae</taxon>
        <taxon>rosids</taxon>
        <taxon>fabids</taxon>
        <taxon>Fabales</taxon>
        <taxon>Fabaceae</taxon>
        <taxon>Papilionoideae</taxon>
        <taxon>50 kb inversion clade</taxon>
        <taxon>NPAAA clade</taxon>
        <taxon>Hologalegina</taxon>
        <taxon>IRL clade</taxon>
        <taxon>Trifolieae</taxon>
        <taxon>Medicago</taxon>
    </lineage>
</organism>
<reference evidence="11" key="4">
    <citation type="journal article" date="2018" name="Nat. Plants">
        <title>Whole-genome landscape of Medicago truncatula symbiotic genes.</title>
        <authorList>
            <person name="Pecrix Y."/>
            <person name="Staton S.E."/>
            <person name="Sallet E."/>
            <person name="Lelandais-Briere C."/>
            <person name="Moreau S."/>
            <person name="Carrere S."/>
            <person name="Blein T."/>
            <person name="Jardinaud M.F."/>
            <person name="Latrasse D."/>
            <person name="Zouine M."/>
            <person name="Zahm M."/>
            <person name="Kreplak J."/>
            <person name="Mayjonade B."/>
            <person name="Satge C."/>
            <person name="Perez M."/>
            <person name="Cauet S."/>
            <person name="Marande W."/>
            <person name="Chantry-Darmon C."/>
            <person name="Lopez-Roques C."/>
            <person name="Bouchez O."/>
            <person name="Berard A."/>
            <person name="Debelle F."/>
            <person name="Munos S."/>
            <person name="Bendahmane A."/>
            <person name="Berges H."/>
            <person name="Niebel A."/>
            <person name="Buitink J."/>
            <person name="Frugier F."/>
            <person name="Benhamed M."/>
            <person name="Crespi M."/>
            <person name="Gouzy J."/>
            <person name="Gamas P."/>
        </authorList>
    </citation>
    <scope>NUCLEOTIDE SEQUENCE [LARGE SCALE GENOMIC DNA]</scope>
    <source>
        <strain evidence="11">cv. Jemalong A17</strain>
    </source>
</reference>
<dbReference type="InterPro" id="IPR016072">
    <property type="entry name" value="Skp1_comp_dimer"/>
</dbReference>
<accession>A0A072UGR2</accession>
<dbReference type="InterPro" id="IPR016073">
    <property type="entry name" value="Skp1_comp_POZ"/>
</dbReference>
<evidence type="ECO:0000259" key="6">
    <source>
        <dbReference type="Pfam" id="PF03931"/>
    </source>
</evidence>
<comment type="similarity">
    <text evidence="2">Belongs to the SKP1 family.</text>
</comment>
<dbReference type="CDD" id="cd18322">
    <property type="entry name" value="BTB_POZ_SKP1"/>
    <property type="match status" value="1"/>
</dbReference>
<dbReference type="Gramene" id="rna20883">
    <property type="protein sequence ID" value="RHN58927.1"/>
    <property type="gene ID" value="gene20883"/>
</dbReference>
<dbReference type="SMART" id="SM00512">
    <property type="entry name" value="Skp1"/>
    <property type="match status" value="1"/>
</dbReference>
<keyword evidence="10" id="KW-1185">Reference proteome</keyword>
<reference evidence="7 10" key="2">
    <citation type="journal article" date="2014" name="BMC Genomics">
        <title>An improved genome release (version Mt4.0) for the model legume Medicago truncatula.</title>
        <authorList>
            <person name="Tang H."/>
            <person name="Krishnakumar V."/>
            <person name="Bidwell S."/>
            <person name="Rosen B."/>
            <person name="Chan A."/>
            <person name="Zhou S."/>
            <person name="Gentzbittel L."/>
            <person name="Childs K.L."/>
            <person name="Yandell M."/>
            <person name="Gundlach H."/>
            <person name="Mayer K.F."/>
            <person name="Schwartz D.C."/>
            <person name="Town C.D."/>
        </authorList>
    </citation>
    <scope>GENOME REANNOTATION</scope>
    <source>
        <strain evidence="7">A17</strain>
        <strain evidence="9 10">cv. Jemalong A17</strain>
    </source>
</reference>
<evidence type="ECO:0000313" key="11">
    <source>
        <dbReference type="Proteomes" id="UP000265566"/>
    </source>
</evidence>
<dbReference type="Gene3D" id="3.30.710.10">
    <property type="entry name" value="Potassium Channel Kv1.1, Chain A"/>
    <property type="match status" value="1"/>
</dbReference>
<dbReference type="AlphaFoldDB" id="A0A072UGR2"/>
<keyword evidence="3" id="KW-0833">Ubl conjugation pathway</keyword>
<evidence type="ECO:0000313" key="10">
    <source>
        <dbReference type="Proteomes" id="UP000002051"/>
    </source>
</evidence>
<feature type="compositionally biased region" description="Low complexity" evidence="4">
    <location>
        <begin position="1"/>
        <end position="10"/>
    </location>
</feature>
<dbReference type="STRING" id="3880.A0A072UGR2"/>
<gene>
    <name evidence="9" type="primary">25491492</name>
    <name evidence="7" type="ordered locus">MTR_4g017860</name>
    <name evidence="8" type="ORF">MtrunA17_Chr4g0007651</name>
</gene>
<evidence type="ECO:0000256" key="2">
    <source>
        <dbReference type="ARBA" id="ARBA00009993"/>
    </source>
</evidence>
<feature type="region of interest" description="Disordered" evidence="4">
    <location>
        <begin position="1"/>
        <end position="21"/>
    </location>
</feature>
<dbReference type="FunFam" id="3.30.710.10:FF:000124">
    <property type="entry name" value="Protein CBG09126"/>
    <property type="match status" value="1"/>
</dbReference>
<evidence type="ECO:0000313" key="8">
    <source>
        <dbReference type="EMBL" id="RHN58927.1"/>
    </source>
</evidence>
<dbReference type="GO" id="GO:0016301">
    <property type="term" value="F:kinase activity"/>
    <property type="evidence" value="ECO:0007669"/>
    <property type="project" value="UniProtKB-KW"/>
</dbReference>
<dbReference type="InterPro" id="IPR001232">
    <property type="entry name" value="SKP1-like"/>
</dbReference>
<dbReference type="EMBL" id="PSQE01000004">
    <property type="protein sequence ID" value="RHN58927.1"/>
    <property type="molecule type" value="Genomic_DNA"/>
</dbReference>
<dbReference type="SUPFAM" id="SSF54695">
    <property type="entry name" value="POZ domain"/>
    <property type="match status" value="1"/>
</dbReference>
<feature type="domain" description="SKP1 component dimerisation" evidence="5">
    <location>
        <begin position="171"/>
        <end position="218"/>
    </location>
</feature>
<dbReference type="Pfam" id="PF01466">
    <property type="entry name" value="Skp1"/>
    <property type="match status" value="1"/>
</dbReference>
<dbReference type="InterPro" id="IPR011333">
    <property type="entry name" value="SKP1/BTB/POZ_sf"/>
</dbReference>
<evidence type="ECO:0000256" key="4">
    <source>
        <dbReference type="SAM" id="MobiDB-lite"/>
    </source>
</evidence>
<dbReference type="InterPro" id="IPR036296">
    <property type="entry name" value="SKP1-like_dim_sf"/>
</dbReference>
<reference evidence="9" key="3">
    <citation type="submission" date="2015-04" db="UniProtKB">
        <authorList>
            <consortium name="EnsemblPlants"/>
        </authorList>
    </citation>
    <scope>IDENTIFICATION</scope>
    <source>
        <strain evidence="9">cv. Jemalong A17</strain>
    </source>
</reference>
<evidence type="ECO:0000313" key="9">
    <source>
        <dbReference type="EnsemblPlants" id="KEH28934"/>
    </source>
</evidence>
<dbReference type="GO" id="GO:0016567">
    <property type="term" value="P:protein ubiquitination"/>
    <property type="evidence" value="ECO:0007669"/>
    <property type="project" value="UniProtKB-UniPathway"/>
</dbReference>
<dbReference type="PANTHER" id="PTHR11165">
    <property type="entry name" value="SKP1"/>
    <property type="match status" value="1"/>
</dbReference>
<dbReference type="SUPFAM" id="SSF81382">
    <property type="entry name" value="Skp1 dimerisation domain-like"/>
    <property type="match status" value="1"/>
</dbReference>
<evidence type="ECO:0000259" key="5">
    <source>
        <dbReference type="Pfam" id="PF01466"/>
    </source>
</evidence>
<comment type="pathway">
    <text evidence="1">Protein modification; protein ubiquitination.</text>
</comment>